<evidence type="ECO:0000313" key="1">
    <source>
        <dbReference type="EMBL" id="ACA72451.1"/>
    </source>
</evidence>
<dbReference type="STRING" id="390235.PputW619_1948"/>
<protein>
    <recommendedName>
        <fullName evidence="2">Peptidase C39 family protein</fullName>
    </recommendedName>
</protein>
<dbReference type="Gene3D" id="3.90.70.10">
    <property type="entry name" value="Cysteine proteinases"/>
    <property type="match status" value="1"/>
</dbReference>
<dbReference type="InterPro" id="IPR039563">
    <property type="entry name" value="Peptidase_C39_single_dom"/>
</dbReference>
<reference evidence="1" key="1">
    <citation type="submission" date="2008-02" db="EMBL/GenBank/DDBJ databases">
        <title>Complete sequence of Psuedomonas putida W619.</title>
        <authorList>
            <consortium name="US DOE Joint Genome Institute"/>
            <person name="Copeland A."/>
            <person name="Lucas S."/>
            <person name="Lapidus A."/>
            <person name="Barry K."/>
            <person name="Detter J.C."/>
            <person name="Glavina del Rio T."/>
            <person name="Dalin E."/>
            <person name="Tice H."/>
            <person name="Pitluck S."/>
            <person name="Chain P."/>
            <person name="Malfatti S."/>
            <person name="Shin M."/>
            <person name="Vergez L."/>
            <person name="Schmutz J."/>
            <person name="Larimer F."/>
            <person name="Land M."/>
            <person name="Hauser L."/>
            <person name="Kyrpides N."/>
            <person name="Kim E."/>
            <person name="Taghavi S."/>
            <person name="Vangronsveld D."/>
            <person name="van der Lelie D."/>
            <person name="Richardson P."/>
        </authorList>
    </citation>
    <scope>NUCLEOTIDE SEQUENCE</scope>
    <source>
        <strain evidence="1">W619</strain>
    </source>
</reference>
<dbReference type="HOGENOM" id="CLU_108021_0_0_6"/>
<dbReference type="CDD" id="cd02549">
    <property type="entry name" value="Peptidase_C39A"/>
    <property type="match status" value="1"/>
</dbReference>
<dbReference type="EMBL" id="CP000949">
    <property type="protein sequence ID" value="ACA72451.1"/>
    <property type="molecule type" value="Genomic_DNA"/>
</dbReference>
<dbReference type="KEGG" id="ppw:PputW619_1948"/>
<dbReference type="AlphaFoldDB" id="B1J6L6"/>
<gene>
    <name evidence="1" type="ordered locus">PputW619_1948</name>
</gene>
<dbReference type="eggNOG" id="COG3271">
    <property type="taxonomic scope" value="Bacteria"/>
</dbReference>
<accession>B1J6L6</accession>
<proteinExistence type="predicted"/>
<evidence type="ECO:0008006" key="2">
    <source>
        <dbReference type="Google" id="ProtNLM"/>
    </source>
</evidence>
<organism evidence="1">
    <name type="scientific">Pseudomonas putida (strain W619)</name>
    <dbReference type="NCBI Taxonomy" id="390235"/>
    <lineage>
        <taxon>Bacteria</taxon>
        <taxon>Pseudomonadati</taxon>
        <taxon>Pseudomonadota</taxon>
        <taxon>Gammaproteobacteria</taxon>
        <taxon>Pseudomonadales</taxon>
        <taxon>Pseudomonadaceae</taxon>
        <taxon>Pseudomonas</taxon>
    </lineage>
</organism>
<name>B1J6L6_PSEPW</name>
<sequence length="267" mass="29195">MLGSFGSKPAPGYTHVAWRPMIVAQGRALPAWRQNKRVSMVQISSKSRVFEPRRLMVACLLAASLSGCAGTPPAAVKGVAQRVEISSVPFYRGNANHSGAMALAALLSQQGAPITPGLLDKPLNLPQGAESLGTGIPRVARDYGRVVYPLDKQLDALLTQVAAGNPVLVRFQEGSAWWSEPRYAVLIGFDRYKQRVLLRSGMHRRQMMAFDDFTSAWAQEGSWAILVQPPRQLPAQVDRQRWLQAADELARAGQELAAKQAVDSLER</sequence>